<accession>A0ABV6TEH0</accession>
<dbReference type="RefSeq" id="WP_394317283.1">
    <property type="nucleotide sequence ID" value="NZ_JBHMQV010000007.1"/>
</dbReference>
<dbReference type="SMART" id="SM01101">
    <property type="entry name" value="CRISPR_assoc"/>
    <property type="match status" value="1"/>
</dbReference>
<comment type="caution">
    <text evidence="1">The sequence shown here is derived from an EMBL/GenBank/DDBJ whole genome shotgun (WGS) entry which is preliminary data.</text>
</comment>
<dbReference type="Proteomes" id="UP001589887">
    <property type="component" value="Unassembled WGS sequence"/>
</dbReference>
<reference evidence="1 2" key="1">
    <citation type="submission" date="2024-09" db="EMBL/GenBank/DDBJ databases">
        <authorList>
            <person name="Sun Q."/>
            <person name="Mori K."/>
        </authorList>
    </citation>
    <scope>NUCLEOTIDE SEQUENCE [LARGE SCALE GENOMIC DNA]</scope>
    <source>
        <strain evidence="1 2">JCM 4557</strain>
    </source>
</reference>
<proteinExistence type="predicted"/>
<evidence type="ECO:0000313" key="2">
    <source>
        <dbReference type="Proteomes" id="UP001589887"/>
    </source>
</evidence>
<dbReference type="Gene3D" id="3.30.70.1200">
    <property type="entry name" value="Crispr-associated protein, domain 1"/>
    <property type="match status" value="1"/>
</dbReference>
<dbReference type="Gene3D" id="3.30.70.1210">
    <property type="entry name" value="Crispr-associated protein, domain 2"/>
    <property type="match status" value="1"/>
</dbReference>
<evidence type="ECO:0000313" key="1">
    <source>
        <dbReference type="EMBL" id="MFC0843529.1"/>
    </source>
</evidence>
<sequence length="244" mass="27120">MTAPASRRFVTQHTLCELDLTHPAVIRAVLDPQDMHRLIMSAYRHWIPESVPDARAQMNVLHTHVVNLRDQTLTVIIQSAIPGDVTAWPSSVHLTPPQTRTVDVTVTTGQRLRFRTVVNPARQAAARLAGPRPRRSQDAADARPDRALQWFTARLRPPTSPDDHRFPYLGAEVDTHSLQARILPTLIAHATHQGMRVNRAEIQGQLTVTDPRAFTRTLTQGLGRSRAYGCGLLLTQPLPSHAPA</sequence>
<dbReference type="Pfam" id="PF08798">
    <property type="entry name" value="CRISPR_assoc"/>
    <property type="match status" value="1"/>
</dbReference>
<protein>
    <submittedName>
        <fullName evidence="1">Type I-E CRISPR-associated protein Cas6/Cse3/CasE</fullName>
    </submittedName>
</protein>
<gene>
    <name evidence="1" type="primary">cas6e</name>
    <name evidence="1" type="ORF">ACFH04_07240</name>
</gene>
<keyword evidence="2" id="KW-1185">Reference proteome</keyword>
<dbReference type="EMBL" id="JBHMQV010000007">
    <property type="protein sequence ID" value="MFC0843529.1"/>
    <property type="molecule type" value="Genomic_DNA"/>
</dbReference>
<dbReference type="NCBIfam" id="TIGR01907">
    <property type="entry name" value="casE_Cse3"/>
    <property type="match status" value="1"/>
</dbReference>
<name>A0ABV6TEH0_9ACTN</name>
<dbReference type="InterPro" id="IPR010179">
    <property type="entry name" value="CRISPR-assoc_prot_Cse3"/>
</dbReference>
<dbReference type="SUPFAM" id="SSF117987">
    <property type="entry name" value="CRISPR-associated protein"/>
    <property type="match status" value="1"/>
</dbReference>
<organism evidence="1 2">
    <name type="scientific">Streptomyces noboritoensis</name>
    <dbReference type="NCBI Taxonomy" id="67337"/>
    <lineage>
        <taxon>Bacteria</taxon>
        <taxon>Bacillati</taxon>
        <taxon>Actinomycetota</taxon>
        <taxon>Actinomycetes</taxon>
        <taxon>Kitasatosporales</taxon>
        <taxon>Streptomycetaceae</taxon>
        <taxon>Streptomyces</taxon>
    </lineage>
</organism>